<evidence type="ECO:0000313" key="1">
    <source>
        <dbReference type="EMBL" id="BDZ55412.1"/>
    </source>
</evidence>
<proteinExistence type="predicted"/>
<gene>
    <name evidence="1" type="ORF">GCM10025870_24850</name>
</gene>
<dbReference type="EMBL" id="AP027734">
    <property type="protein sequence ID" value="BDZ55412.1"/>
    <property type="molecule type" value="Genomic_DNA"/>
</dbReference>
<protein>
    <submittedName>
        <fullName evidence="1">Uncharacterized protein</fullName>
    </submittedName>
</protein>
<accession>A0ABN6YHN3</accession>
<evidence type="ECO:0000313" key="2">
    <source>
        <dbReference type="Proteomes" id="UP001321477"/>
    </source>
</evidence>
<dbReference type="Proteomes" id="UP001321477">
    <property type="component" value="Chromosome"/>
</dbReference>
<reference evidence="2" key="1">
    <citation type="journal article" date="2019" name="Int. J. Syst. Evol. Microbiol.">
        <title>The Global Catalogue of Microorganisms (GCM) 10K type strain sequencing project: providing services to taxonomists for standard genome sequencing and annotation.</title>
        <authorList>
            <consortium name="The Broad Institute Genomics Platform"/>
            <consortium name="The Broad Institute Genome Sequencing Center for Infectious Disease"/>
            <person name="Wu L."/>
            <person name="Ma J."/>
        </authorList>
    </citation>
    <scope>NUCLEOTIDE SEQUENCE [LARGE SCALE GENOMIC DNA]</scope>
    <source>
        <strain evidence="2">NBRC 109019</strain>
    </source>
</reference>
<sequence length="105" mass="11732">MLKTLHFGLAAGNTQKGLMQPPMSEVGPSVARNPEGGEVVQLTLRVDGEWNGWDGDTVVKLTDGSVWRQVEYRYEYRYAYRPAVSVSSGKMQVEGMSRAVRVERL</sequence>
<organism evidence="1 2">
    <name type="scientific">Agromyces marinus</name>
    <dbReference type="NCBI Taxonomy" id="1389020"/>
    <lineage>
        <taxon>Bacteria</taxon>
        <taxon>Bacillati</taxon>
        <taxon>Actinomycetota</taxon>
        <taxon>Actinomycetes</taxon>
        <taxon>Micrococcales</taxon>
        <taxon>Microbacteriaceae</taxon>
        <taxon>Agromyces</taxon>
    </lineage>
</organism>
<name>A0ABN6YHN3_9MICO</name>
<keyword evidence="2" id="KW-1185">Reference proteome</keyword>